<evidence type="ECO:0000313" key="1">
    <source>
        <dbReference type="EMBL" id="KAI7812544.1"/>
    </source>
</evidence>
<dbReference type="Proteomes" id="UP001059041">
    <property type="component" value="Linkage Group LG2"/>
</dbReference>
<accession>A0A9W7X2G6</accession>
<name>A0A9W7X2G6_TRIRA</name>
<dbReference type="AlphaFoldDB" id="A0A9W7X2G6"/>
<protein>
    <submittedName>
        <fullName evidence="1">Uncharacterized protein</fullName>
    </submittedName>
</protein>
<dbReference type="InterPro" id="IPR036397">
    <property type="entry name" value="RNaseH_sf"/>
</dbReference>
<keyword evidence="2" id="KW-1185">Reference proteome</keyword>
<gene>
    <name evidence="1" type="ORF">IRJ41_004000</name>
</gene>
<proteinExistence type="predicted"/>
<dbReference type="GO" id="GO:0003676">
    <property type="term" value="F:nucleic acid binding"/>
    <property type="evidence" value="ECO:0007669"/>
    <property type="project" value="InterPro"/>
</dbReference>
<organism evidence="1 2">
    <name type="scientific">Triplophysa rosa</name>
    <name type="common">Cave loach</name>
    <dbReference type="NCBI Taxonomy" id="992332"/>
    <lineage>
        <taxon>Eukaryota</taxon>
        <taxon>Metazoa</taxon>
        <taxon>Chordata</taxon>
        <taxon>Craniata</taxon>
        <taxon>Vertebrata</taxon>
        <taxon>Euteleostomi</taxon>
        <taxon>Actinopterygii</taxon>
        <taxon>Neopterygii</taxon>
        <taxon>Teleostei</taxon>
        <taxon>Ostariophysi</taxon>
        <taxon>Cypriniformes</taxon>
        <taxon>Nemacheilidae</taxon>
        <taxon>Triplophysa</taxon>
    </lineage>
</organism>
<sequence length="342" mass="37029">MYEGTRQRNVTSAFNPSREALSKLVSKKPKQWDKHLDAIMFGLRTKKQMTTKLSPFQMMFGREARYPSEVPEDYQIDSSVEAFMGIEEMTEGVLKLDEVLQTALTHTAQVQKRMTRKEQKAQKVKFSVGNKVWRCNIQSQQRKGGKLDPNFLGPYTIKNIEGKNADLIDERGVIFPKINIDHLRLYYEEMPQIPHKIVSGRSPAATTASHVNVAASLPSSPVISKVSASPVAASISLTSLPTISRVASSHVTTSAYVTSSPTISRVTASAVAASTSLTSSHTISRVAASSSSSSVTSAPSISRVAASPTYSSVTSAPTTTATTVQHHLISSKSASVQSKALN</sequence>
<dbReference type="EMBL" id="JAFHDT010000002">
    <property type="protein sequence ID" value="KAI7812544.1"/>
    <property type="molecule type" value="Genomic_DNA"/>
</dbReference>
<evidence type="ECO:0000313" key="2">
    <source>
        <dbReference type="Proteomes" id="UP001059041"/>
    </source>
</evidence>
<reference evidence="1" key="1">
    <citation type="submission" date="2021-02" db="EMBL/GenBank/DDBJ databases">
        <title>Comparative genomics reveals that relaxation of natural selection precedes convergent phenotypic evolution of cavefish.</title>
        <authorList>
            <person name="Peng Z."/>
        </authorList>
    </citation>
    <scope>NUCLEOTIDE SEQUENCE</scope>
    <source>
        <tissue evidence="1">Muscle</tissue>
    </source>
</reference>
<dbReference type="Gene3D" id="3.30.420.10">
    <property type="entry name" value="Ribonuclease H-like superfamily/Ribonuclease H"/>
    <property type="match status" value="1"/>
</dbReference>
<comment type="caution">
    <text evidence="1">The sequence shown here is derived from an EMBL/GenBank/DDBJ whole genome shotgun (WGS) entry which is preliminary data.</text>
</comment>